<dbReference type="VEuPathDB" id="FungiDB:HZS61_006989"/>
<name>A0A2H3SI03_FUSOX</name>
<accession>A0A2H3SI03</accession>
<dbReference type="AlphaFoldDB" id="A0A2H3SI03"/>
<sequence>MAEFRNVEIHASQQHGITHAIGYPKGASVGYNDHDSSIKESGRPDLQEKSAQSAFNIVETPMRSATTFFVPQQQQRDQRWWHSIGRPGIITLTFGTGVTFFCTALIIFLWNGADRARSGHHRAKFWDDIVFNGWATQLVTICSAGIRVSIGFQIGLAAAAMAAVILETSGSRFCDTAMLSIQRASSSSAGPLDLLPTAWRHCFAGRASGLLYLLVLSLTVVIASISTLTSTILLFDLGEGQISAPITTAIKAVGFDTADSSAYSSIAYWRSRPLAHWRFAETRPAEIETPLRIDDAVDTGDVYRAMLPYDKASDRTTLEYYHGPAVVINQRTACFPPTFIDTSIQWDTCERTGINGLYLNATFAVENQTDFLGKELSKPVQVYCKLHNIWNDTKTSTNWPTALCNELAMVEMSSKNVTMNPLSGLSYGFRYVTLVNSGEALHGRFESGMGNAIPPDLQKELDNLTYRTDGPWTLAQTANGTEVFNATMCFISQNLPHKFNVTMTGKAVASEPTFLTELSSLTVLRNDTGVLRQLGVGISPDNTTGRGTLDLEVHSGPDLWMELDGEVSIQSAYLELWVTLVEFSTLGGWSLAGNIVFNDLTTTVIWATHPEHAAMFQKILHETGNPALALQAVMFRVYQMLYYDWLPIFEPTHEVTTINAQNFVVPQQWTGFIVAIAILIMHFILTALTLVLFAKRTQSSLLGNAWQAVSQLVSPEIQDIIRAAGSEGMKDRQVEALARSAGRNREVYALASGVDNGRIELCVR</sequence>
<proteinExistence type="predicted"/>
<keyword evidence="1" id="KW-0812">Transmembrane</keyword>
<protein>
    <submittedName>
        <fullName evidence="2">Uncharacterized protein</fullName>
    </submittedName>
</protein>
<feature type="transmembrane region" description="Helical" evidence="1">
    <location>
        <begin position="210"/>
        <end position="235"/>
    </location>
</feature>
<keyword evidence="1" id="KW-1133">Transmembrane helix</keyword>
<dbReference type="OrthoDB" id="5428040at2759"/>
<organism evidence="2 3">
    <name type="scientific">Fusarium oxysporum</name>
    <name type="common">Fusarium vascular wilt</name>
    <dbReference type="NCBI Taxonomy" id="5507"/>
    <lineage>
        <taxon>Eukaryota</taxon>
        <taxon>Fungi</taxon>
        <taxon>Dikarya</taxon>
        <taxon>Ascomycota</taxon>
        <taxon>Pezizomycotina</taxon>
        <taxon>Sordariomycetes</taxon>
        <taxon>Hypocreomycetidae</taxon>
        <taxon>Hypocreales</taxon>
        <taxon>Nectriaceae</taxon>
        <taxon>Fusarium</taxon>
        <taxon>Fusarium oxysporum species complex</taxon>
    </lineage>
</organism>
<dbReference type="VEuPathDB" id="FungiDB:FOC1_g10002129"/>
<feature type="transmembrane region" description="Helical" evidence="1">
    <location>
        <begin position="89"/>
        <end position="110"/>
    </location>
</feature>
<evidence type="ECO:0000313" key="2">
    <source>
        <dbReference type="EMBL" id="SCO76092.1"/>
    </source>
</evidence>
<evidence type="ECO:0000256" key="1">
    <source>
        <dbReference type="SAM" id="Phobius"/>
    </source>
</evidence>
<evidence type="ECO:0000313" key="3">
    <source>
        <dbReference type="Proteomes" id="UP000219369"/>
    </source>
</evidence>
<dbReference type="VEuPathDB" id="FungiDB:FOC1_g10002130"/>
<dbReference type="VEuPathDB" id="FungiDB:FOXG_16830"/>
<dbReference type="VEuPathDB" id="FungiDB:FOC4_g10003194"/>
<dbReference type="VEuPathDB" id="FungiDB:HZS61_006990"/>
<dbReference type="VEuPathDB" id="FungiDB:FOIG_15764"/>
<gene>
    <name evidence="2" type="ORF">FRV6_00304</name>
</gene>
<dbReference type="VEuPathDB" id="FungiDB:FOMG_16632"/>
<dbReference type="EMBL" id="FMJY01000001">
    <property type="protein sequence ID" value="SCO76092.1"/>
    <property type="molecule type" value="Genomic_DNA"/>
</dbReference>
<reference evidence="3" key="1">
    <citation type="submission" date="2016-09" db="EMBL/GenBank/DDBJ databases">
        <authorList>
            <person name="Guldener U."/>
        </authorList>
    </citation>
    <scope>NUCLEOTIDE SEQUENCE [LARGE SCALE GENOMIC DNA]</scope>
    <source>
        <strain evidence="3">V64-1</strain>
    </source>
</reference>
<dbReference type="VEuPathDB" id="FungiDB:FOZG_12977"/>
<dbReference type="VEuPathDB" id="FungiDB:FOZG_12979"/>
<keyword evidence="1" id="KW-0472">Membrane</keyword>
<dbReference type="Proteomes" id="UP000219369">
    <property type="component" value="Unassembled WGS sequence"/>
</dbReference>
<feature type="transmembrane region" description="Helical" evidence="1">
    <location>
        <begin position="669"/>
        <end position="693"/>
    </location>
</feature>
<dbReference type="VEuPathDB" id="FungiDB:FOXG_22604"/>